<organism evidence="1 2">
    <name type="scientific">Melia azedarach</name>
    <name type="common">Chinaberry tree</name>
    <dbReference type="NCBI Taxonomy" id="155640"/>
    <lineage>
        <taxon>Eukaryota</taxon>
        <taxon>Viridiplantae</taxon>
        <taxon>Streptophyta</taxon>
        <taxon>Embryophyta</taxon>
        <taxon>Tracheophyta</taxon>
        <taxon>Spermatophyta</taxon>
        <taxon>Magnoliopsida</taxon>
        <taxon>eudicotyledons</taxon>
        <taxon>Gunneridae</taxon>
        <taxon>Pentapetalae</taxon>
        <taxon>rosids</taxon>
        <taxon>malvids</taxon>
        <taxon>Sapindales</taxon>
        <taxon>Meliaceae</taxon>
        <taxon>Melia</taxon>
    </lineage>
</organism>
<keyword evidence="2" id="KW-1185">Reference proteome</keyword>
<evidence type="ECO:0000313" key="1">
    <source>
        <dbReference type="EMBL" id="KAJ4711858.1"/>
    </source>
</evidence>
<gene>
    <name evidence="1" type="ORF">OWV82_014202</name>
</gene>
<name>A0ACC1XKK6_MELAZ</name>
<proteinExistence type="predicted"/>
<protein>
    <submittedName>
        <fullName evidence="1">Cellulose synthase-like protein</fullName>
    </submittedName>
</protein>
<reference evidence="1 2" key="1">
    <citation type="journal article" date="2023" name="Science">
        <title>Complex scaffold remodeling in plant triterpene biosynthesis.</title>
        <authorList>
            <person name="De La Pena R."/>
            <person name="Hodgson H."/>
            <person name="Liu J.C."/>
            <person name="Stephenson M.J."/>
            <person name="Martin A.C."/>
            <person name="Owen C."/>
            <person name="Harkess A."/>
            <person name="Leebens-Mack J."/>
            <person name="Jimenez L.E."/>
            <person name="Osbourn A."/>
            <person name="Sattely E.S."/>
        </authorList>
    </citation>
    <scope>NUCLEOTIDE SEQUENCE [LARGE SCALE GENOMIC DNA]</scope>
    <source>
        <strain evidence="2">cv. JPN11</strain>
        <tissue evidence="1">Leaf</tissue>
    </source>
</reference>
<dbReference type="Proteomes" id="UP001164539">
    <property type="component" value="Chromosome 8"/>
</dbReference>
<comment type="caution">
    <text evidence="1">The sequence shown here is derived from an EMBL/GenBank/DDBJ whole genome shotgun (WGS) entry which is preliminary data.</text>
</comment>
<sequence length="738" mass="83559">MGGRSTGSFAVQTPPLHTTELLRRTAFNRVFAAVYTSAIFSLLYHHIRTLVHCKTIVSFSLSFSLLLSDVILAFMWATAQSFRMRPVHRKEYPENLENFIKPSDFPALDVFVCTADPYKEPPMDVVNTSLSVMAYDYPTEKLSVYVSDDGGSALTLFAFMEAAKFARHWLPFCRKKNVMERNPDAYFSTNYASCPESEKIKMMYESMKVRVEHAVDKGKVSEEYIATDQEREAFNKWAAGNFTRQDHPTVIQVLLENSKNRDISGQFMPNLIYVSREKSKTSPHHFKAGALNVLLRISATMTNAPLVLTLDCDMNSNDPQTPLRVLCYVTDPATGSDLAFLQFPQRFRGLNKTDIYASEFKRLFLINSLGFDGIKGPNYVGTGTFFSRRSFFGSPTNPLSPEIPQLHPNRVVHEPINSPSILSLAHHVAGCDYEHQTNWGSEMGFRYGSLVEDYNTGFRLHCEGWRSIFCNPDRPAFYGDAPVTLVDMLNQNKRWAIGLLEVAFSRCSPLIFGIKSMGVMGLGYAHYAFWPIWSIPTMVYAFLPQLALLSGLSIFPKVSEPWFLIYSFLFLGAYGQDLSDFILEGGTFRKWWNDQRMWMIRGSSCFIFGFLEYLLQSLGISAFGFNVTSKVVDDEQSKRYDQEIFDFGVPSPMFVPLTAAAILNLFSFFRGFLQMIGGGDKEGIFLQMLISGFIMVNCWPIYEAIVLRSDKGKMPAKVTVIATFLAWTLYAATSLIFQ</sequence>
<accession>A0ACC1XKK6</accession>
<evidence type="ECO:0000313" key="2">
    <source>
        <dbReference type="Proteomes" id="UP001164539"/>
    </source>
</evidence>
<dbReference type="EMBL" id="CM051401">
    <property type="protein sequence ID" value="KAJ4711858.1"/>
    <property type="molecule type" value="Genomic_DNA"/>
</dbReference>